<name>A0A8S0UQS2_OLEEU</name>
<evidence type="ECO:0000313" key="2">
    <source>
        <dbReference type="EMBL" id="CAA3022594.1"/>
    </source>
</evidence>
<feature type="region of interest" description="Disordered" evidence="1">
    <location>
        <begin position="1"/>
        <end position="23"/>
    </location>
</feature>
<comment type="caution">
    <text evidence="2">The sequence shown here is derived from an EMBL/GenBank/DDBJ whole genome shotgun (WGS) entry which is preliminary data.</text>
</comment>
<feature type="compositionally biased region" description="Basic and acidic residues" evidence="1">
    <location>
        <begin position="11"/>
        <end position="20"/>
    </location>
</feature>
<dbReference type="EMBL" id="CACTIH010009073">
    <property type="protein sequence ID" value="CAA3022594.1"/>
    <property type="molecule type" value="Genomic_DNA"/>
</dbReference>
<organism evidence="2 3">
    <name type="scientific">Olea europaea subsp. europaea</name>
    <dbReference type="NCBI Taxonomy" id="158383"/>
    <lineage>
        <taxon>Eukaryota</taxon>
        <taxon>Viridiplantae</taxon>
        <taxon>Streptophyta</taxon>
        <taxon>Embryophyta</taxon>
        <taxon>Tracheophyta</taxon>
        <taxon>Spermatophyta</taxon>
        <taxon>Magnoliopsida</taxon>
        <taxon>eudicotyledons</taxon>
        <taxon>Gunneridae</taxon>
        <taxon>Pentapetalae</taxon>
        <taxon>asterids</taxon>
        <taxon>lamiids</taxon>
        <taxon>Lamiales</taxon>
        <taxon>Oleaceae</taxon>
        <taxon>Oleeae</taxon>
        <taxon>Olea</taxon>
    </lineage>
</organism>
<keyword evidence="3" id="KW-1185">Reference proteome</keyword>
<feature type="non-terminal residue" evidence="2">
    <location>
        <position position="1"/>
    </location>
</feature>
<sequence>EMIDMQTTQEAHVEGEESESRGVQLTTNEIASQVLDTTSCYYRGLGRGLKFPHATSRANTIQRENAELRQVVHNLQSQNERTLALLEEIMPGATAGIVSS</sequence>
<dbReference type="AlphaFoldDB" id="A0A8S0UQS2"/>
<dbReference type="Proteomes" id="UP000594638">
    <property type="component" value="Unassembled WGS sequence"/>
</dbReference>
<gene>
    <name evidence="2" type="ORF">OLEA9_A103254</name>
</gene>
<feature type="compositionally biased region" description="Polar residues" evidence="1">
    <location>
        <begin position="1"/>
        <end position="10"/>
    </location>
</feature>
<dbReference type="Gramene" id="OE9A103254T1">
    <property type="protein sequence ID" value="OE9A103254C1"/>
    <property type="gene ID" value="OE9A103254"/>
</dbReference>
<reference evidence="2 3" key="1">
    <citation type="submission" date="2019-12" db="EMBL/GenBank/DDBJ databases">
        <authorList>
            <person name="Alioto T."/>
            <person name="Alioto T."/>
            <person name="Gomez Garrido J."/>
        </authorList>
    </citation>
    <scope>NUCLEOTIDE SEQUENCE [LARGE SCALE GENOMIC DNA]</scope>
</reference>
<evidence type="ECO:0000256" key="1">
    <source>
        <dbReference type="SAM" id="MobiDB-lite"/>
    </source>
</evidence>
<protein>
    <submittedName>
        <fullName evidence="2">Uncharacterized protein</fullName>
    </submittedName>
</protein>
<evidence type="ECO:0000313" key="3">
    <source>
        <dbReference type="Proteomes" id="UP000594638"/>
    </source>
</evidence>
<proteinExistence type="predicted"/>
<accession>A0A8S0UQS2</accession>